<dbReference type="PROSITE" id="PS01124">
    <property type="entry name" value="HTH_ARAC_FAMILY_2"/>
    <property type="match status" value="2"/>
</dbReference>
<dbReference type="PROSITE" id="PS00041">
    <property type="entry name" value="HTH_ARAC_FAMILY_1"/>
    <property type="match status" value="1"/>
</dbReference>
<dbReference type="RefSeq" id="WP_349299198.1">
    <property type="nucleotide sequence ID" value="NZ_JBEDNQ010000006.1"/>
</dbReference>
<organism evidence="6 7">
    <name type="scientific">Pseudonocardia nematodicida</name>
    <dbReference type="NCBI Taxonomy" id="1206997"/>
    <lineage>
        <taxon>Bacteria</taxon>
        <taxon>Bacillati</taxon>
        <taxon>Actinomycetota</taxon>
        <taxon>Actinomycetes</taxon>
        <taxon>Pseudonocardiales</taxon>
        <taxon>Pseudonocardiaceae</taxon>
        <taxon>Pseudonocardia</taxon>
    </lineage>
</organism>
<evidence type="ECO:0000256" key="1">
    <source>
        <dbReference type="ARBA" id="ARBA00023015"/>
    </source>
</evidence>
<dbReference type="Gene3D" id="1.10.10.60">
    <property type="entry name" value="Homeodomain-like"/>
    <property type="match status" value="3"/>
</dbReference>
<proteinExistence type="predicted"/>
<dbReference type="PANTHER" id="PTHR11019:SF199">
    <property type="entry name" value="HTH-TYPE TRANSCRIPTIONAL REGULATOR NIMR"/>
    <property type="match status" value="1"/>
</dbReference>
<keyword evidence="1" id="KW-0805">Transcription regulation</keyword>
<evidence type="ECO:0000313" key="6">
    <source>
        <dbReference type="EMBL" id="MEQ3552132.1"/>
    </source>
</evidence>
<feature type="domain" description="HTH araC/xylS-type" evidence="5">
    <location>
        <begin position="154"/>
        <end position="251"/>
    </location>
</feature>
<dbReference type="Proteomes" id="UP001494902">
    <property type="component" value="Unassembled WGS sequence"/>
</dbReference>
<evidence type="ECO:0000256" key="3">
    <source>
        <dbReference type="ARBA" id="ARBA00023163"/>
    </source>
</evidence>
<evidence type="ECO:0000259" key="5">
    <source>
        <dbReference type="PROSITE" id="PS01124"/>
    </source>
</evidence>
<dbReference type="InterPro" id="IPR011051">
    <property type="entry name" value="RmlC_Cupin_sf"/>
</dbReference>
<gene>
    <name evidence="6" type="ORF">WIS52_16785</name>
</gene>
<feature type="region of interest" description="Disordered" evidence="4">
    <location>
        <begin position="250"/>
        <end position="274"/>
    </location>
</feature>
<dbReference type="InterPro" id="IPR014710">
    <property type="entry name" value="RmlC-like_jellyroll"/>
</dbReference>
<feature type="domain" description="HTH araC/xylS-type" evidence="5">
    <location>
        <begin position="444"/>
        <end position="513"/>
    </location>
</feature>
<name>A0ABV1KCD7_9PSEU</name>
<dbReference type="SUPFAM" id="SSF51182">
    <property type="entry name" value="RmlC-like cupins"/>
    <property type="match status" value="1"/>
</dbReference>
<evidence type="ECO:0000313" key="7">
    <source>
        <dbReference type="Proteomes" id="UP001494902"/>
    </source>
</evidence>
<dbReference type="EMBL" id="JBEDNQ010000006">
    <property type="protein sequence ID" value="MEQ3552132.1"/>
    <property type="molecule type" value="Genomic_DNA"/>
</dbReference>
<dbReference type="InterPro" id="IPR018060">
    <property type="entry name" value="HTH_AraC"/>
</dbReference>
<keyword evidence="3" id="KW-0804">Transcription</keyword>
<sequence>MTGSTAAPLPPPIPLSHTGTDWSRGTCLLVWARTGRVHVALDHGDTHRLEAGEGLWVPADRGRRIRTCPGTVAFPYAVPPGAVATAPADPVRFEVRPEWHDRLIQHYVHFVAPVTSFGYSRASLLEVVDPAAGQALPAAGPDGGPPWPTGDAARAVAEALVRDPALDHTAERWAGLVACSSRTLHREFVRGTGLTFAQWRTACRLAVACDLLAAGEEVGRVAVRTGFAGRNGFARAFRQSHGITPREYSVRLRRRGADPSRRPAQHPSPVPRSGVLAQVLGGTAGARPLPATQTPPHANGVHVLTWMYRGSGYLRIDGETHHLGRGDATWIPAGRDHQFGTHADSIALPLGHLDPDDADIDLTGPLRARFPPSWDDYLLHCSVSARTPLRPDGHDRRAILEMFHRQLAADRARSVPMPADPRARAAADAFLRRMREPPGGAVDRSVHEAFGRETGMTFARWRHAARMRTARELLTAGTTPSSVARQVGYTQVSNFSRAFSRFHGESARDYSHRNR</sequence>
<keyword evidence="7" id="KW-1185">Reference proteome</keyword>
<comment type="caution">
    <text evidence="6">The sequence shown here is derived from an EMBL/GenBank/DDBJ whole genome shotgun (WGS) entry which is preliminary data.</text>
</comment>
<protein>
    <submittedName>
        <fullName evidence="6">Helix-turn-helix domain-containing protein</fullName>
    </submittedName>
</protein>
<dbReference type="Pfam" id="PF02311">
    <property type="entry name" value="AraC_binding"/>
    <property type="match status" value="1"/>
</dbReference>
<dbReference type="PANTHER" id="PTHR11019">
    <property type="entry name" value="HTH-TYPE TRANSCRIPTIONAL REGULATOR NIMR"/>
    <property type="match status" value="1"/>
</dbReference>
<evidence type="ECO:0000256" key="2">
    <source>
        <dbReference type="ARBA" id="ARBA00023125"/>
    </source>
</evidence>
<dbReference type="InterPro" id="IPR003313">
    <property type="entry name" value="AraC-bd"/>
</dbReference>
<reference evidence="6 7" key="1">
    <citation type="submission" date="2024-03" db="EMBL/GenBank/DDBJ databases">
        <title>Draft genome sequence of Pseudonocardia nematodicida JCM 31783.</title>
        <authorList>
            <person name="Butdee W."/>
            <person name="Duangmal K."/>
        </authorList>
    </citation>
    <scope>NUCLEOTIDE SEQUENCE [LARGE SCALE GENOMIC DNA]</scope>
    <source>
        <strain evidence="6 7">JCM 31783</strain>
    </source>
</reference>
<evidence type="ECO:0000256" key="4">
    <source>
        <dbReference type="SAM" id="MobiDB-lite"/>
    </source>
</evidence>
<dbReference type="SMART" id="SM00342">
    <property type="entry name" value="HTH_ARAC"/>
    <property type="match status" value="2"/>
</dbReference>
<dbReference type="InterPro" id="IPR009057">
    <property type="entry name" value="Homeodomain-like_sf"/>
</dbReference>
<dbReference type="SUPFAM" id="SSF46689">
    <property type="entry name" value="Homeodomain-like"/>
    <property type="match status" value="2"/>
</dbReference>
<dbReference type="InterPro" id="IPR018062">
    <property type="entry name" value="HTH_AraC-typ_CS"/>
</dbReference>
<dbReference type="Pfam" id="PF12833">
    <property type="entry name" value="HTH_18"/>
    <property type="match status" value="2"/>
</dbReference>
<accession>A0ABV1KCD7</accession>
<keyword evidence="2" id="KW-0238">DNA-binding</keyword>
<dbReference type="Gene3D" id="2.60.120.10">
    <property type="entry name" value="Jelly Rolls"/>
    <property type="match status" value="1"/>
</dbReference>